<feature type="domain" description="DUF8021" evidence="1">
    <location>
        <begin position="158"/>
        <end position="278"/>
    </location>
</feature>
<proteinExistence type="predicted"/>
<evidence type="ECO:0000313" key="3">
    <source>
        <dbReference type="Proteomes" id="UP000309389"/>
    </source>
</evidence>
<sequence length="304" mass="34297">MSQPQEVPACQRECLEGWVDRYLAAMRDGNVDPALFSANVRFTENGVELPLGGEGLWYGMSGIGSYKFYVPDIETQQVAFIGTVRETMGGSGASGEPDVVAIALRLKIEGERIIEIEQLAIRPSSTNSSNNDFPPTGEGVEAMGSLHPIFAEVIPEAERPSREELIRQADYYFEGLQRNDGQGYYNFTDDCIRFENGVDVLGPRGERTERLTCKGQFENNLRGIVSRVRDRRFVAVDRERGIVFAFGFFDHHQINWTWQLAELFKIEDGDIRRIEAVFHRAPFGMNSGWSTHEQGMSEEIQSVR</sequence>
<dbReference type="RefSeq" id="WP_136692757.1">
    <property type="nucleotide sequence ID" value="NZ_SSHH01000001.1"/>
</dbReference>
<dbReference type="InterPro" id="IPR058334">
    <property type="entry name" value="DUF8021"/>
</dbReference>
<organism evidence="2 3">
    <name type="scientific">Alteraurantiacibacter aquimixticola</name>
    <dbReference type="NCBI Taxonomy" id="2489173"/>
    <lineage>
        <taxon>Bacteria</taxon>
        <taxon>Pseudomonadati</taxon>
        <taxon>Pseudomonadota</taxon>
        <taxon>Alphaproteobacteria</taxon>
        <taxon>Sphingomonadales</taxon>
        <taxon>Erythrobacteraceae</taxon>
        <taxon>Alteraurantiacibacter</taxon>
    </lineage>
</organism>
<reference evidence="2 3" key="1">
    <citation type="submission" date="2019-04" db="EMBL/GenBank/DDBJ databases">
        <title>Altererythrobacter aquimixticola sp. nov., isolated from sediment of junction between the ocean and a freshwater spring.</title>
        <authorList>
            <person name="Yoon J.-H."/>
        </authorList>
    </citation>
    <scope>NUCLEOTIDE SEQUENCE [LARGE SCALE GENOMIC DNA]</scope>
    <source>
        <strain evidence="2 3">SSKS-13</strain>
    </source>
</reference>
<name>A0A4T3FA90_9SPHN</name>
<dbReference type="AlphaFoldDB" id="A0A4T3FA90"/>
<accession>A0A4T3FA90</accession>
<protein>
    <recommendedName>
        <fullName evidence="1">DUF8021 domain-containing protein</fullName>
    </recommendedName>
</protein>
<dbReference type="OrthoDB" id="9148298at2"/>
<keyword evidence="3" id="KW-1185">Reference proteome</keyword>
<evidence type="ECO:0000313" key="2">
    <source>
        <dbReference type="EMBL" id="TIX51970.1"/>
    </source>
</evidence>
<dbReference type="Pfam" id="PF26061">
    <property type="entry name" value="DUF8021"/>
    <property type="match status" value="1"/>
</dbReference>
<dbReference type="EMBL" id="SSHH01000001">
    <property type="protein sequence ID" value="TIX51970.1"/>
    <property type="molecule type" value="Genomic_DNA"/>
</dbReference>
<comment type="caution">
    <text evidence="2">The sequence shown here is derived from an EMBL/GenBank/DDBJ whole genome shotgun (WGS) entry which is preliminary data.</text>
</comment>
<dbReference type="Proteomes" id="UP000309389">
    <property type="component" value="Unassembled WGS sequence"/>
</dbReference>
<evidence type="ECO:0000259" key="1">
    <source>
        <dbReference type="Pfam" id="PF26061"/>
    </source>
</evidence>
<gene>
    <name evidence="2" type="ORF">E5222_05935</name>
</gene>